<organism evidence="1 2">
    <name type="scientific">Candidatus Methylacidithermus pantelleriae</name>
    <dbReference type="NCBI Taxonomy" id="2744239"/>
    <lineage>
        <taxon>Bacteria</taxon>
        <taxon>Pseudomonadati</taxon>
        <taxon>Verrucomicrobiota</taxon>
        <taxon>Methylacidiphilae</taxon>
        <taxon>Methylacidiphilales</taxon>
        <taxon>Methylacidiphilaceae</taxon>
        <taxon>Candidatus Methylacidithermus</taxon>
    </lineage>
</organism>
<name>A0A8J2FWD9_9BACT</name>
<evidence type="ECO:0000313" key="1">
    <source>
        <dbReference type="EMBL" id="CAF0698734.1"/>
    </source>
</evidence>
<dbReference type="AlphaFoldDB" id="A0A8J2FWD9"/>
<dbReference type="EMBL" id="CAJNOB010000023">
    <property type="protein sequence ID" value="CAF0698734.1"/>
    <property type="molecule type" value="Genomic_DNA"/>
</dbReference>
<gene>
    <name evidence="1" type="ORF">MPNT_30001</name>
</gene>
<accession>A0A8J2FWD9</accession>
<dbReference type="Proteomes" id="UP000663859">
    <property type="component" value="Unassembled WGS sequence"/>
</dbReference>
<evidence type="ECO:0000313" key="2">
    <source>
        <dbReference type="Proteomes" id="UP000663859"/>
    </source>
</evidence>
<sequence length="70" mass="7645">MRPTCLCWGGLGTRLRDRFECLYSHLRAHGNVNASRKIAWIGETAPSPRAVVKTPDVGSMGKVGHLCVLP</sequence>
<proteinExistence type="predicted"/>
<keyword evidence="2" id="KW-1185">Reference proteome</keyword>
<comment type="caution">
    <text evidence="1">The sequence shown here is derived from an EMBL/GenBank/DDBJ whole genome shotgun (WGS) entry which is preliminary data.</text>
</comment>
<protein>
    <submittedName>
        <fullName evidence="1">Uncharacterized protein</fullName>
    </submittedName>
</protein>
<reference evidence="1" key="1">
    <citation type="submission" date="2021-02" db="EMBL/GenBank/DDBJ databases">
        <authorList>
            <person name="Cremers G."/>
            <person name="Picone N."/>
        </authorList>
    </citation>
    <scope>NUCLEOTIDE SEQUENCE</scope>
    <source>
        <strain evidence="1">PQ17</strain>
    </source>
</reference>